<dbReference type="InterPro" id="IPR001638">
    <property type="entry name" value="Solute-binding_3/MltF_N"/>
</dbReference>
<reference evidence="4" key="1">
    <citation type="submission" date="2021-06" db="EMBL/GenBank/DDBJ databases">
        <title>Paracoccus bacterium XHP0099 sp. nov., isolated from the surface waters of the Yellow Sea.</title>
        <authorList>
            <person name="Xue H."/>
            <person name="Zhang D."/>
        </authorList>
    </citation>
    <scope>NUCLEOTIDE SEQUENCE</scope>
    <source>
        <strain evidence="4">XHP0099</strain>
    </source>
</reference>
<proteinExistence type="predicted"/>
<keyword evidence="1 2" id="KW-0732">Signal</keyword>
<gene>
    <name evidence="4" type="ORF">KNW02_13175</name>
</gene>
<feature type="chain" id="PRO_5047133593" evidence="2">
    <location>
        <begin position="26"/>
        <end position="284"/>
    </location>
</feature>
<dbReference type="SUPFAM" id="SSF53850">
    <property type="entry name" value="Periplasmic binding protein-like II"/>
    <property type="match status" value="1"/>
</dbReference>
<evidence type="ECO:0000313" key="5">
    <source>
        <dbReference type="Proteomes" id="UP001166191"/>
    </source>
</evidence>
<dbReference type="Gene3D" id="3.40.190.10">
    <property type="entry name" value="Periplasmic binding protein-like II"/>
    <property type="match status" value="2"/>
</dbReference>
<dbReference type="PANTHER" id="PTHR35936">
    <property type="entry name" value="MEMBRANE-BOUND LYTIC MUREIN TRANSGLYCOSYLASE F"/>
    <property type="match status" value="1"/>
</dbReference>
<dbReference type="CDD" id="cd01004">
    <property type="entry name" value="PBP2_MidA_like"/>
    <property type="match status" value="1"/>
</dbReference>
<evidence type="ECO:0000313" key="4">
    <source>
        <dbReference type="EMBL" id="MBU3031070.1"/>
    </source>
</evidence>
<organism evidence="4 5">
    <name type="scientific">Paracoccus marinaquae</name>
    <dbReference type="NCBI Taxonomy" id="2841926"/>
    <lineage>
        <taxon>Bacteria</taxon>
        <taxon>Pseudomonadati</taxon>
        <taxon>Pseudomonadota</taxon>
        <taxon>Alphaproteobacteria</taxon>
        <taxon>Rhodobacterales</taxon>
        <taxon>Paracoccaceae</taxon>
        <taxon>Paracoccus</taxon>
    </lineage>
</organism>
<comment type="caution">
    <text evidence="4">The sequence shown here is derived from an EMBL/GenBank/DDBJ whole genome shotgun (WGS) entry which is preliminary data.</text>
</comment>
<feature type="signal peptide" evidence="2">
    <location>
        <begin position="1"/>
        <end position="25"/>
    </location>
</feature>
<dbReference type="Proteomes" id="UP001166191">
    <property type="component" value="Unassembled WGS sequence"/>
</dbReference>
<dbReference type="SMART" id="SM00062">
    <property type="entry name" value="PBPb"/>
    <property type="match status" value="1"/>
</dbReference>
<dbReference type="PANTHER" id="PTHR35936:SF17">
    <property type="entry name" value="ARGININE-BINDING EXTRACELLULAR PROTEIN ARTP"/>
    <property type="match status" value="1"/>
</dbReference>
<accession>A0ABS6AKE8</accession>
<feature type="domain" description="Solute-binding protein family 3/N-terminal" evidence="3">
    <location>
        <begin position="39"/>
        <end position="267"/>
    </location>
</feature>
<dbReference type="Pfam" id="PF00497">
    <property type="entry name" value="SBP_bac_3"/>
    <property type="match status" value="1"/>
</dbReference>
<protein>
    <submittedName>
        <fullName evidence="4">ABC transporter substrate-binding protein</fullName>
    </submittedName>
</protein>
<keyword evidence="5" id="KW-1185">Reference proteome</keyword>
<sequence>MIRSGGTGLACAIALALGVAGGANAQSIPLAEKVESNGTLTIASGLDYAPMQFVDEKGQPAGMNVEMAQAVAKLLGVELEIVTIPFKAQIPALVSERADIGWAGYTILPERLEQVDFVGFMSSGTVIVGLPETKDGLADPLSICGKKVAVANGNAADAVADRLSADCEAGGLAAIEKQIFPDQKDTIQALLTGRVDARLDDATSAGYYEATTNGKNVVASDPIDPAPLGLAIRKGDSAMGEMLSSALNALMADGTYATILEKYGMSAAAVTESVVYSDMSQLQN</sequence>
<dbReference type="EMBL" id="JAHKNG010000023">
    <property type="protein sequence ID" value="MBU3031070.1"/>
    <property type="molecule type" value="Genomic_DNA"/>
</dbReference>
<evidence type="ECO:0000256" key="1">
    <source>
        <dbReference type="ARBA" id="ARBA00022729"/>
    </source>
</evidence>
<evidence type="ECO:0000259" key="3">
    <source>
        <dbReference type="SMART" id="SM00062"/>
    </source>
</evidence>
<name>A0ABS6AKE8_9RHOB</name>
<evidence type="ECO:0000256" key="2">
    <source>
        <dbReference type="SAM" id="SignalP"/>
    </source>
</evidence>